<dbReference type="AlphaFoldDB" id="A0A6I3KR88"/>
<dbReference type="EC" id="4.2.3.153" evidence="2"/>
<protein>
    <recommendedName>
        <fullName evidence="2">(5-formylfuran-3-yl)methyl phosphate synthase</fullName>
        <ecNumber evidence="2">4.2.3.153</ecNumber>
    </recommendedName>
    <alternativeName>
        <fullName evidence="5">4-(hydroxymethyl)-2-furancarboxaldehyde-phosphate synthase</fullName>
    </alternativeName>
</protein>
<comment type="catalytic activity">
    <reaction evidence="6">
        <text>2 D-glyceraldehyde 3-phosphate = 4-(hydroxymethyl)-2-furancarboxaldehyde phosphate + phosphate + 2 H2O</text>
        <dbReference type="Rhea" id="RHEA:43536"/>
        <dbReference type="ChEBI" id="CHEBI:15377"/>
        <dbReference type="ChEBI" id="CHEBI:43474"/>
        <dbReference type="ChEBI" id="CHEBI:59776"/>
        <dbReference type="ChEBI" id="CHEBI:83407"/>
        <dbReference type="EC" id="4.2.3.153"/>
    </reaction>
</comment>
<evidence type="ECO:0000313" key="8">
    <source>
        <dbReference type="EMBL" id="MTD96157.1"/>
    </source>
</evidence>
<comment type="function">
    <text evidence="1">Catalyzes the formation of 4-(hydroxymethyl)-2-furancarboxaldehyde phosphate (4-HFC-P) from two molecules of glyceraldehyde-3-P (GA-3-P).</text>
</comment>
<evidence type="ECO:0000256" key="1">
    <source>
        <dbReference type="ARBA" id="ARBA00003810"/>
    </source>
</evidence>
<feature type="active site" description="Proton acceptor" evidence="7">
    <location>
        <position position="83"/>
    </location>
</feature>
<evidence type="ECO:0000313" key="9">
    <source>
        <dbReference type="Proteomes" id="UP000440694"/>
    </source>
</evidence>
<evidence type="ECO:0000256" key="4">
    <source>
        <dbReference type="ARBA" id="ARBA00023270"/>
    </source>
</evidence>
<gene>
    <name evidence="8" type="ORF">GIW81_17595</name>
</gene>
<proteinExistence type="predicted"/>
<name>A0A6I3KR88_9HYPH</name>
<dbReference type="GO" id="GO:0016829">
    <property type="term" value="F:lyase activity"/>
    <property type="evidence" value="ECO:0007669"/>
    <property type="project" value="UniProtKB-KW"/>
</dbReference>
<evidence type="ECO:0000256" key="5">
    <source>
        <dbReference type="ARBA" id="ARBA00032523"/>
    </source>
</evidence>
<evidence type="ECO:0000256" key="6">
    <source>
        <dbReference type="ARBA" id="ARBA00047628"/>
    </source>
</evidence>
<sequence length="246" mass="25068">MLASVTDEREAELVAALGADIVDAKDPAAGALGALPHTTVSAIRARVPASVPVSATIGDPSPDTEATAIAVLRMAETGADIVKVGFGAAAERTIDRLARLDLGSVRLVGVLLADEGIDFDLIGGAHAAGFAGLMLDTADKRRGSLPDIVPAEVMGRFVATVRRAGLFAGLAGSLRAEHVPSLLQLAPDILGFRGGLCRLGDRTGGIDAEAVRAVRRIIPVCDAALSAACRVPAPDAMAPRQTEDAA</sequence>
<dbReference type="Pfam" id="PF04476">
    <property type="entry name" value="4HFCP_synth"/>
    <property type="match status" value="1"/>
</dbReference>
<reference evidence="8 9" key="1">
    <citation type="submission" date="2019-11" db="EMBL/GenBank/DDBJ databases">
        <title>Identification of a novel strain.</title>
        <authorList>
            <person name="Xu Q."/>
            <person name="Wang G."/>
        </authorList>
    </citation>
    <scope>NUCLEOTIDE SEQUENCE [LARGE SCALE GENOMIC DNA]</scope>
    <source>
        <strain evidence="9">xq</strain>
    </source>
</reference>
<organism evidence="8 9">
    <name type="scientific">Hyphomicrobium album</name>
    <dbReference type="NCBI Taxonomy" id="2665159"/>
    <lineage>
        <taxon>Bacteria</taxon>
        <taxon>Pseudomonadati</taxon>
        <taxon>Pseudomonadota</taxon>
        <taxon>Alphaproteobacteria</taxon>
        <taxon>Hyphomicrobiales</taxon>
        <taxon>Hyphomicrobiaceae</taxon>
        <taxon>Hyphomicrobium</taxon>
    </lineage>
</organism>
<dbReference type="PIRSF" id="PIRSF015957">
    <property type="entry name" value="UCP015957"/>
    <property type="match status" value="1"/>
</dbReference>
<evidence type="ECO:0000256" key="7">
    <source>
        <dbReference type="PIRSR" id="PIRSR015957-1"/>
    </source>
</evidence>
<dbReference type="SUPFAM" id="SSF51569">
    <property type="entry name" value="Aldolase"/>
    <property type="match status" value="1"/>
</dbReference>
<dbReference type="InterPro" id="IPR007565">
    <property type="entry name" value="4HFCP_synth"/>
</dbReference>
<keyword evidence="4" id="KW-0704">Schiff base</keyword>
<evidence type="ECO:0000256" key="2">
    <source>
        <dbReference type="ARBA" id="ARBA00012553"/>
    </source>
</evidence>
<feature type="active site" description="Schiff-base intermediate with substrate" evidence="7">
    <location>
        <position position="25"/>
    </location>
</feature>
<comment type="caution">
    <text evidence="8">The sequence shown here is derived from an EMBL/GenBank/DDBJ whole genome shotgun (WGS) entry which is preliminary data.</text>
</comment>
<keyword evidence="3" id="KW-0456">Lyase</keyword>
<dbReference type="EMBL" id="WMBQ01000002">
    <property type="protein sequence ID" value="MTD96157.1"/>
    <property type="molecule type" value="Genomic_DNA"/>
</dbReference>
<accession>A0A6I3KR88</accession>
<keyword evidence="9" id="KW-1185">Reference proteome</keyword>
<dbReference type="Proteomes" id="UP000440694">
    <property type="component" value="Unassembled WGS sequence"/>
</dbReference>
<evidence type="ECO:0000256" key="3">
    <source>
        <dbReference type="ARBA" id="ARBA00023239"/>
    </source>
</evidence>